<dbReference type="Pfam" id="PF03413">
    <property type="entry name" value="PepSY"/>
    <property type="match status" value="1"/>
</dbReference>
<dbReference type="InterPro" id="IPR025711">
    <property type="entry name" value="PepSY"/>
</dbReference>
<dbReference type="RefSeq" id="WP_096457581.1">
    <property type="nucleotide sequence ID" value="NZ_AP014936.1"/>
</dbReference>
<evidence type="ECO:0000259" key="2">
    <source>
        <dbReference type="Pfam" id="PF03413"/>
    </source>
</evidence>
<name>A0A1B4V046_9GAMM</name>
<feature type="chain" id="PRO_5008571042" evidence="1">
    <location>
        <begin position="24"/>
        <end position="102"/>
    </location>
</feature>
<keyword evidence="1" id="KW-0732">Signal</keyword>
<organism evidence="3 4">
    <name type="scientific">Sulfurifustis variabilis</name>
    <dbReference type="NCBI Taxonomy" id="1675686"/>
    <lineage>
        <taxon>Bacteria</taxon>
        <taxon>Pseudomonadati</taxon>
        <taxon>Pseudomonadota</taxon>
        <taxon>Gammaproteobacteria</taxon>
        <taxon>Acidiferrobacterales</taxon>
        <taxon>Acidiferrobacteraceae</taxon>
        <taxon>Sulfurifustis</taxon>
    </lineage>
</organism>
<dbReference type="AlphaFoldDB" id="A0A1B4V046"/>
<evidence type="ECO:0000313" key="4">
    <source>
        <dbReference type="Proteomes" id="UP000218899"/>
    </source>
</evidence>
<dbReference type="KEGG" id="sva:SVA_0228"/>
<dbReference type="Gene3D" id="3.10.450.40">
    <property type="match status" value="1"/>
</dbReference>
<keyword evidence="4" id="KW-1185">Reference proteome</keyword>
<protein>
    <submittedName>
        <fullName evidence="3">Peptidase</fullName>
    </submittedName>
</protein>
<proteinExistence type="predicted"/>
<gene>
    <name evidence="3" type="ORF">SVA_0228</name>
</gene>
<evidence type="ECO:0000313" key="3">
    <source>
        <dbReference type="EMBL" id="BAU46810.1"/>
    </source>
</evidence>
<evidence type="ECO:0000256" key="1">
    <source>
        <dbReference type="SAM" id="SignalP"/>
    </source>
</evidence>
<feature type="signal peptide" evidence="1">
    <location>
        <begin position="1"/>
        <end position="23"/>
    </location>
</feature>
<accession>A0A1B4V046</accession>
<sequence>MKRLIAAALGAVVFALGASSLIASDDHERARALREQGEVLPLERILEKVRERHPNVRIIETELERKDGRYVYEIEVAGDNGVVHELKYDARTAELLKEKREK</sequence>
<reference evidence="3 4" key="1">
    <citation type="submission" date="2015-08" db="EMBL/GenBank/DDBJ databases">
        <title>Complete genome sequence of Sulfurifustis variabilis.</title>
        <authorList>
            <person name="Miura A."/>
            <person name="Kojima H."/>
            <person name="Fukui M."/>
        </authorList>
    </citation>
    <scope>NUCLEOTIDE SEQUENCE [LARGE SCALE GENOMIC DNA]</scope>
    <source>
        <strain evidence="4">skN76</strain>
    </source>
</reference>
<feature type="domain" description="PepSY" evidence="2">
    <location>
        <begin position="40"/>
        <end position="98"/>
    </location>
</feature>
<dbReference type="OrthoDB" id="6975080at2"/>
<dbReference type="EMBL" id="AP014936">
    <property type="protein sequence ID" value="BAU46810.1"/>
    <property type="molecule type" value="Genomic_DNA"/>
</dbReference>
<dbReference type="Proteomes" id="UP000218899">
    <property type="component" value="Chromosome"/>
</dbReference>